<evidence type="ECO:0000313" key="2">
    <source>
        <dbReference type="Proteomes" id="UP001595818"/>
    </source>
</evidence>
<sequence length="263" mass="30786">MKKSVFLWLLVLMISQGLFAQEKKYLVFEFIRVDPNRVFDYLEYKDFLAKVYERALQNGAITGWDLWSLQSGTEGEPFQYATITYYNDPVKMMNGNDLDQLVQNAKEAFPDMSETEIASRFRDAIDNQDLAVRNYMVEVARTDDSYNYRPGTLASFDLMKAVEGKFDEYEKAEREVFLPIHEKKIKAGLMENWRFLRTAVPTGSEAKSTHMTMNVYSNYVQFFNSMEYEDMDATESQLMEVEKGLKSRDQKWVYLATLESMVR</sequence>
<organism evidence="1 2">
    <name type="scientific">Negadavirga shengliensis</name>
    <dbReference type="NCBI Taxonomy" id="1389218"/>
    <lineage>
        <taxon>Bacteria</taxon>
        <taxon>Pseudomonadati</taxon>
        <taxon>Bacteroidota</taxon>
        <taxon>Cytophagia</taxon>
        <taxon>Cytophagales</taxon>
        <taxon>Cyclobacteriaceae</taxon>
        <taxon>Negadavirga</taxon>
    </lineage>
</organism>
<dbReference type="RefSeq" id="WP_377065879.1">
    <property type="nucleotide sequence ID" value="NZ_JBHSJJ010000009.1"/>
</dbReference>
<evidence type="ECO:0000313" key="1">
    <source>
        <dbReference type="EMBL" id="MFC4873230.1"/>
    </source>
</evidence>
<dbReference type="EMBL" id="JBHSJJ010000009">
    <property type="protein sequence ID" value="MFC4873230.1"/>
    <property type="molecule type" value="Genomic_DNA"/>
</dbReference>
<comment type="caution">
    <text evidence="1">The sequence shown here is derived from an EMBL/GenBank/DDBJ whole genome shotgun (WGS) entry which is preliminary data.</text>
</comment>
<accession>A0ABV9T4W7</accession>
<dbReference type="Proteomes" id="UP001595818">
    <property type="component" value="Unassembled WGS sequence"/>
</dbReference>
<name>A0ABV9T4W7_9BACT</name>
<proteinExistence type="predicted"/>
<protein>
    <submittedName>
        <fullName evidence="1">Uncharacterized protein</fullName>
    </submittedName>
</protein>
<gene>
    <name evidence="1" type="ORF">ACFPFU_16135</name>
</gene>
<keyword evidence="2" id="KW-1185">Reference proteome</keyword>
<reference evidence="2" key="1">
    <citation type="journal article" date="2019" name="Int. J. Syst. Evol. Microbiol.">
        <title>The Global Catalogue of Microorganisms (GCM) 10K type strain sequencing project: providing services to taxonomists for standard genome sequencing and annotation.</title>
        <authorList>
            <consortium name="The Broad Institute Genomics Platform"/>
            <consortium name="The Broad Institute Genome Sequencing Center for Infectious Disease"/>
            <person name="Wu L."/>
            <person name="Ma J."/>
        </authorList>
    </citation>
    <scope>NUCLEOTIDE SEQUENCE [LARGE SCALE GENOMIC DNA]</scope>
    <source>
        <strain evidence="2">CGMCC 4.7466</strain>
    </source>
</reference>